<dbReference type="Proteomes" id="UP000603200">
    <property type="component" value="Unassembled WGS sequence"/>
</dbReference>
<keyword evidence="12" id="KW-1185">Reference proteome</keyword>
<keyword evidence="6" id="KW-0406">Ion transport</keyword>
<dbReference type="Pfam" id="PF01545">
    <property type="entry name" value="Cation_efflux"/>
    <property type="match status" value="1"/>
</dbReference>
<dbReference type="Pfam" id="PF16916">
    <property type="entry name" value="ZT_dimer"/>
    <property type="match status" value="1"/>
</dbReference>
<evidence type="ECO:0000256" key="6">
    <source>
        <dbReference type="ARBA" id="ARBA00023065"/>
    </source>
</evidence>
<feature type="domain" description="Cation efflux protein transmembrane" evidence="9">
    <location>
        <begin position="25"/>
        <end position="214"/>
    </location>
</feature>
<feature type="transmembrane region" description="Helical" evidence="8">
    <location>
        <begin position="22"/>
        <end position="49"/>
    </location>
</feature>
<evidence type="ECO:0000256" key="2">
    <source>
        <dbReference type="ARBA" id="ARBA00008873"/>
    </source>
</evidence>
<dbReference type="InterPro" id="IPR002524">
    <property type="entry name" value="Cation_efflux"/>
</dbReference>
<accession>A0ABQ3ZGQ3</accession>
<protein>
    <submittedName>
        <fullName evidence="11">Cation efflux system protein</fullName>
    </submittedName>
</protein>
<reference evidence="11 12" key="1">
    <citation type="submission" date="2021-01" db="EMBL/GenBank/DDBJ databases">
        <title>Whole genome shotgun sequence of Actinoplanes humidus NBRC 14915.</title>
        <authorList>
            <person name="Komaki H."/>
            <person name="Tamura T."/>
        </authorList>
    </citation>
    <scope>NUCLEOTIDE SEQUENCE [LARGE SCALE GENOMIC DNA]</scope>
    <source>
        <strain evidence="11 12">NBRC 14915</strain>
    </source>
</reference>
<keyword evidence="5 8" id="KW-1133">Transmembrane helix</keyword>
<evidence type="ECO:0000256" key="3">
    <source>
        <dbReference type="ARBA" id="ARBA00022448"/>
    </source>
</evidence>
<evidence type="ECO:0000256" key="7">
    <source>
        <dbReference type="ARBA" id="ARBA00023136"/>
    </source>
</evidence>
<feature type="domain" description="Cation efflux protein cytoplasmic" evidence="10">
    <location>
        <begin position="218"/>
        <end position="292"/>
    </location>
</feature>
<evidence type="ECO:0000259" key="10">
    <source>
        <dbReference type="Pfam" id="PF16916"/>
    </source>
</evidence>
<sequence>MGAGHDHGGQAMRAGERHRSRLWWAAGLLAAFMLVEAVAAIMTGSLALLSDAGHMFTDVLGIAMALAAIHAAGRAATDSQRTFGLYRLEVLAALANAVLLTGVAIYVLIEAVQRFTDPQNVPAGSMLLVAAGGLIINLIAFALLRSGAQESLNVRGAYLEVVGDLLGSVGVIVAAVIIALTGWSYADPIVAVVVALMILPRTFALGRSAVRILVQAAPEHLDITVVRDRLAAVPGVCDVHDLHVWTLTSGMDVASAHLSLETDAELGKVLSSAREALHHDFQIDHATLQVEPVGAGGRECTPVGW</sequence>
<evidence type="ECO:0000256" key="1">
    <source>
        <dbReference type="ARBA" id="ARBA00004141"/>
    </source>
</evidence>
<comment type="subcellular location">
    <subcellularLocation>
        <location evidence="1">Membrane</location>
        <topology evidence="1">Multi-pass membrane protein</topology>
    </subcellularLocation>
</comment>
<dbReference type="SUPFAM" id="SSF161111">
    <property type="entry name" value="Cation efflux protein transmembrane domain-like"/>
    <property type="match status" value="1"/>
</dbReference>
<dbReference type="InterPro" id="IPR050681">
    <property type="entry name" value="CDF/SLC30A"/>
</dbReference>
<dbReference type="NCBIfam" id="TIGR01297">
    <property type="entry name" value="CDF"/>
    <property type="match status" value="1"/>
</dbReference>
<evidence type="ECO:0000256" key="8">
    <source>
        <dbReference type="SAM" id="Phobius"/>
    </source>
</evidence>
<keyword evidence="3" id="KW-0813">Transport</keyword>
<comment type="caution">
    <text evidence="11">The sequence shown here is derived from an EMBL/GenBank/DDBJ whole genome shotgun (WGS) entry which is preliminary data.</text>
</comment>
<gene>
    <name evidence="11" type="ORF">Ahu01nite_008270</name>
</gene>
<feature type="transmembrane region" description="Helical" evidence="8">
    <location>
        <begin position="165"/>
        <end position="183"/>
    </location>
</feature>
<dbReference type="PANTHER" id="PTHR11562">
    <property type="entry name" value="CATION EFFLUX PROTEIN/ ZINC TRANSPORTER"/>
    <property type="match status" value="1"/>
</dbReference>
<feature type="transmembrane region" description="Helical" evidence="8">
    <location>
        <begin position="55"/>
        <end position="73"/>
    </location>
</feature>
<feature type="transmembrane region" description="Helical" evidence="8">
    <location>
        <begin position="121"/>
        <end position="144"/>
    </location>
</feature>
<dbReference type="PANTHER" id="PTHR11562:SF17">
    <property type="entry name" value="RE54080P-RELATED"/>
    <property type="match status" value="1"/>
</dbReference>
<dbReference type="InterPro" id="IPR027469">
    <property type="entry name" value="Cation_efflux_TMD_sf"/>
</dbReference>
<comment type="similarity">
    <text evidence="2">Belongs to the cation diffusion facilitator (CDF) transporter (TC 2.A.4) family. SLC30A subfamily.</text>
</comment>
<evidence type="ECO:0000256" key="5">
    <source>
        <dbReference type="ARBA" id="ARBA00022989"/>
    </source>
</evidence>
<keyword evidence="7 8" id="KW-0472">Membrane</keyword>
<name>A0ABQ3ZGQ3_9ACTN</name>
<dbReference type="InterPro" id="IPR036837">
    <property type="entry name" value="Cation_efflux_CTD_sf"/>
</dbReference>
<dbReference type="Gene3D" id="1.20.1510.10">
    <property type="entry name" value="Cation efflux protein transmembrane domain"/>
    <property type="match status" value="1"/>
</dbReference>
<proteinExistence type="inferred from homology"/>
<dbReference type="InterPro" id="IPR058533">
    <property type="entry name" value="Cation_efflux_TM"/>
</dbReference>
<feature type="transmembrane region" description="Helical" evidence="8">
    <location>
        <begin position="85"/>
        <end position="109"/>
    </location>
</feature>
<dbReference type="InterPro" id="IPR027470">
    <property type="entry name" value="Cation_efflux_CTD"/>
</dbReference>
<evidence type="ECO:0000313" key="12">
    <source>
        <dbReference type="Proteomes" id="UP000603200"/>
    </source>
</evidence>
<feature type="transmembrane region" description="Helical" evidence="8">
    <location>
        <begin position="189"/>
        <end position="206"/>
    </location>
</feature>
<evidence type="ECO:0000313" key="11">
    <source>
        <dbReference type="EMBL" id="GIE17725.1"/>
    </source>
</evidence>
<dbReference type="EMBL" id="BOMN01000012">
    <property type="protein sequence ID" value="GIE17725.1"/>
    <property type="molecule type" value="Genomic_DNA"/>
</dbReference>
<organism evidence="11 12">
    <name type="scientific">Winogradskya humida</name>
    <dbReference type="NCBI Taxonomy" id="113566"/>
    <lineage>
        <taxon>Bacteria</taxon>
        <taxon>Bacillati</taxon>
        <taxon>Actinomycetota</taxon>
        <taxon>Actinomycetes</taxon>
        <taxon>Micromonosporales</taxon>
        <taxon>Micromonosporaceae</taxon>
        <taxon>Winogradskya</taxon>
    </lineage>
</organism>
<dbReference type="SUPFAM" id="SSF160240">
    <property type="entry name" value="Cation efflux protein cytoplasmic domain-like"/>
    <property type="match status" value="1"/>
</dbReference>
<evidence type="ECO:0000259" key="9">
    <source>
        <dbReference type="Pfam" id="PF01545"/>
    </source>
</evidence>
<keyword evidence="4 8" id="KW-0812">Transmembrane</keyword>
<evidence type="ECO:0000256" key="4">
    <source>
        <dbReference type="ARBA" id="ARBA00022692"/>
    </source>
</evidence>
<dbReference type="RefSeq" id="WP_203835013.1">
    <property type="nucleotide sequence ID" value="NZ_BAAATV010000001.1"/>
</dbReference>